<protein>
    <submittedName>
        <fullName evidence="1">Uncharacterized protein</fullName>
    </submittedName>
</protein>
<keyword evidence="2" id="KW-1185">Reference proteome</keyword>
<dbReference type="Proteomes" id="UP001189429">
    <property type="component" value="Unassembled WGS sequence"/>
</dbReference>
<evidence type="ECO:0000313" key="2">
    <source>
        <dbReference type="Proteomes" id="UP001189429"/>
    </source>
</evidence>
<name>A0ABN9SQI1_9DINO</name>
<accession>A0ABN9SQI1</accession>
<gene>
    <name evidence="1" type="ORF">PCOR1329_LOCUS31562</name>
</gene>
<dbReference type="EMBL" id="CAUYUJ010012481">
    <property type="protein sequence ID" value="CAK0834034.1"/>
    <property type="molecule type" value="Genomic_DNA"/>
</dbReference>
<organism evidence="1 2">
    <name type="scientific">Prorocentrum cordatum</name>
    <dbReference type="NCBI Taxonomy" id="2364126"/>
    <lineage>
        <taxon>Eukaryota</taxon>
        <taxon>Sar</taxon>
        <taxon>Alveolata</taxon>
        <taxon>Dinophyceae</taxon>
        <taxon>Prorocentrales</taxon>
        <taxon>Prorocentraceae</taxon>
        <taxon>Prorocentrum</taxon>
    </lineage>
</organism>
<sequence length="151" mass="16542">MRQNRPTRRLKLFNNRLSAPRALCDYAEHPVCGVGSAGGLQEIHLSHNSLRVGLLEGLLEAVARARGSGRRRLAPLWLRVERNEGLPEAARHITEDAKEFCGLRLCFDGARQGYVGCGPHKCKHGAVGGSSSLGRGRLLGERRLRSAGDPW</sequence>
<comment type="caution">
    <text evidence="1">The sequence shown here is derived from an EMBL/GenBank/DDBJ whole genome shotgun (WGS) entry which is preliminary data.</text>
</comment>
<evidence type="ECO:0000313" key="1">
    <source>
        <dbReference type="EMBL" id="CAK0834034.1"/>
    </source>
</evidence>
<proteinExistence type="predicted"/>
<reference evidence="1" key="1">
    <citation type="submission" date="2023-10" db="EMBL/GenBank/DDBJ databases">
        <authorList>
            <person name="Chen Y."/>
            <person name="Shah S."/>
            <person name="Dougan E. K."/>
            <person name="Thang M."/>
            <person name="Chan C."/>
        </authorList>
    </citation>
    <scope>NUCLEOTIDE SEQUENCE [LARGE SCALE GENOMIC DNA]</scope>
</reference>